<feature type="transmembrane region" description="Helical" evidence="10">
    <location>
        <begin position="301"/>
        <end position="321"/>
    </location>
</feature>
<keyword evidence="5" id="KW-0256">Endoplasmic reticulum</keyword>
<keyword evidence="3" id="KW-0808">Transferase</keyword>
<keyword evidence="12" id="KW-1185">Reference proteome</keyword>
<reference evidence="11 12" key="1">
    <citation type="submission" date="2021-06" db="EMBL/GenBank/DDBJ databases">
        <authorList>
            <person name="Kallberg Y."/>
            <person name="Tangrot J."/>
            <person name="Rosling A."/>
        </authorList>
    </citation>
    <scope>NUCLEOTIDE SEQUENCE [LARGE SCALE GENOMIC DNA]</scope>
    <source>
        <strain evidence="11 12">120-4 pot B 10/14</strain>
    </source>
</reference>
<evidence type="ECO:0000256" key="8">
    <source>
        <dbReference type="ARBA" id="ARBA00023315"/>
    </source>
</evidence>
<dbReference type="Pfam" id="PF03062">
    <property type="entry name" value="MBOAT"/>
    <property type="match status" value="1"/>
</dbReference>
<evidence type="ECO:0000256" key="5">
    <source>
        <dbReference type="ARBA" id="ARBA00022824"/>
    </source>
</evidence>
<comment type="similarity">
    <text evidence="2">Belongs to the membrane-bound acyltransferase family. Sterol o-acyltransferase subfamily.</text>
</comment>
<comment type="caution">
    <text evidence="11">The sequence shown here is derived from an EMBL/GenBank/DDBJ whole genome shotgun (WGS) entry which is preliminary data.</text>
</comment>
<feature type="transmembrane region" description="Helical" evidence="10">
    <location>
        <begin position="73"/>
        <end position="92"/>
    </location>
</feature>
<feature type="transmembrane region" description="Helical" evidence="10">
    <location>
        <begin position="400"/>
        <end position="419"/>
    </location>
</feature>
<gene>
    <name evidence="11" type="ORF">GMARGA_LOCUS21636</name>
</gene>
<dbReference type="Proteomes" id="UP000789901">
    <property type="component" value="Unassembled WGS sequence"/>
</dbReference>
<feature type="transmembrane region" description="Helical" evidence="10">
    <location>
        <begin position="375"/>
        <end position="394"/>
    </location>
</feature>
<feature type="transmembrane region" description="Helical" evidence="10">
    <location>
        <begin position="261"/>
        <end position="281"/>
    </location>
</feature>
<comment type="function">
    <text evidence="9">Sterol O-acyltransferase that catalyzes the formation of stery esters.</text>
</comment>
<evidence type="ECO:0000313" key="12">
    <source>
        <dbReference type="Proteomes" id="UP000789901"/>
    </source>
</evidence>
<keyword evidence="8" id="KW-0012">Acyltransferase</keyword>
<evidence type="ECO:0000313" key="11">
    <source>
        <dbReference type="EMBL" id="CAG8793605.1"/>
    </source>
</evidence>
<evidence type="ECO:0000256" key="7">
    <source>
        <dbReference type="ARBA" id="ARBA00023136"/>
    </source>
</evidence>
<feature type="non-terminal residue" evidence="11">
    <location>
        <position position="1"/>
    </location>
</feature>
<dbReference type="PIRSF" id="PIRSF000439">
    <property type="entry name" value="Oat_ACAT_DAG_ARE"/>
    <property type="match status" value="1"/>
</dbReference>
<evidence type="ECO:0000256" key="9">
    <source>
        <dbReference type="ARBA" id="ARBA00023568"/>
    </source>
</evidence>
<evidence type="ECO:0000256" key="2">
    <source>
        <dbReference type="ARBA" id="ARBA00009010"/>
    </source>
</evidence>
<evidence type="ECO:0000256" key="4">
    <source>
        <dbReference type="ARBA" id="ARBA00022692"/>
    </source>
</evidence>
<keyword evidence="6 10" id="KW-1133">Transmembrane helix</keyword>
<comment type="subcellular location">
    <subcellularLocation>
        <location evidence="1">Endoplasmic reticulum membrane</location>
        <topology evidence="1">Multi-pass membrane protein</topology>
    </subcellularLocation>
</comment>
<evidence type="ECO:0000256" key="6">
    <source>
        <dbReference type="ARBA" id="ARBA00022989"/>
    </source>
</evidence>
<protein>
    <submittedName>
        <fullName evidence="11">10005_t:CDS:1</fullName>
    </submittedName>
</protein>
<evidence type="ECO:0000256" key="1">
    <source>
        <dbReference type="ARBA" id="ARBA00004477"/>
    </source>
</evidence>
<evidence type="ECO:0000256" key="3">
    <source>
        <dbReference type="ARBA" id="ARBA00022679"/>
    </source>
</evidence>
<dbReference type="PANTHER" id="PTHR10408:SF9">
    <property type="entry name" value="STEROL O-ACYLTRANSFERASE 2-RELATED"/>
    <property type="match status" value="1"/>
</dbReference>
<dbReference type="EMBL" id="CAJVQB010020155">
    <property type="protein sequence ID" value="CAG8793605.1"/>
    <property type="molecule type" value="Genomic_DNA"/>
</dbReference>
<dbReference type="PANTHER" id="PTHR10408">
    <property type="entry name" value="STEROL O-ACYLTRANSFERASE"/>
    <property type="match status" value="1"/>
</dbReference>
<name>A0ABN7VQY7_GIGMA</name>
<keyword evidence="4 10" id="KW-0812">Transmembrane</keyword>
<proteinExistence type="inferred from homology"/>
<keyword evidence="7 10" id="KW-0472">Membrane</keyword>
<dbReference type="InterPro" id="IPR004299">
    <property type="entry name" value="MBOAT_fam"/>
</dbReference>
<dbReference type="InterPro" id="IPR014371">
    <property type="entry name" value="Oat_ACAT_DAG_ARE"/>
</dbReference>
<organism evidence="11 12">
    <name type="scientific">Gigaspora margarita</name>
    <dbReference type="NCBI Taxonomy" id="4874"/>
    <lineage>
        <taxon>Eukaryota</taxon>
        <taxon>Fungi</taxon>
        <taxon>Fungi incertae sedis</taxon>
        <taxon>Mucoromycota</taxon>
        <taxon>Glomeromycotina</taxon>
        <taxon>Glomeromycetes</taxon>
        <taxon>Diversisporales</taxon>
        <taxon>Gigasporaceae</taxon>
        <taxon>Gigaspora</taxon>
    </lineage>
</organism>
<evidence type="ECO:0000256" key="10">
    <source>
        <dbReference type="SAM" id="Phobius"/>
    </source>
</evidence>
<accession>A0ABN7VQY7</accession>
<sequence length="462" mass="54090">VGDMITIEKHIKSTLSPHNDTAETSITTTIITKSYSDADLSRLPKKIAKRIETFKPRSSQLDREQLESAQDPFRGFFTLFWMAMGFYVIQTWSKNLQAAGILFDLSFFRLFSQDAITLIISDLVMVGSMFFSVILQKLIAMGWIRWRYTAMLMKLHSYSFYNGELSGWSLCLSDLKKEYSNLAGELKKSDNDTEKQEHLNELKEKIGQVEGYLASPAKNISYPNNITFMNFVDFLLVPTLVYELEYPRTEKIRPSYVFEKIVATFGTFFLLYVNTEAYIIPVLPNITSSLYNSMLQMLFPFMVNYLLIFYIIFECICNVFAELTRFADRNFYDDWWNSTTWEEFARKWNKPVHHFLLRHVYQYSIESYKLSRRDATFMTFFLSSLIHELVMVVVTKKIRMYLFFLQMFQLPLIALSKLPIIKEKKWLGNAFFWFGLFIGPPMLGVEIEPGQYHMTASNGIID</sequence>
<feature type="transmembrane region" description="Helical" evidence="10">
    <location>
        <begin position="426"/>
        <end position="445"/>
    </location>
</feature>
<feature type="transmembrane region" description="Helical" evidence="10">
    <location>
        <begin position="115"/>
        <end position="135"/>
    </location>
</feature>
<feature type="non-terminal residue" evidence="11">
    <location>
        <position position="462"/>
    </location>
</feature>